<dbReference type="Proteomes" id="UP000641588">
    <property type="component" value="Unassembled WGS sequence"/>
</dbReference>
<keyword evidence="4 9" id="KW-0418">Kinase</keyword>
<accession>A0A972GTX8</accession>
<evidence type="ECO:0000256" key="6">
    <source>
        <dbReference type="ARBA" id="ARBA00023277"/>
    </source>
</evidence>
<dbReference type="InterPro" id="IPR010737">
    <property type="entry name" value="4-carb_acid_sugar_kinase_N"/>
</dbReference>
<evidence type="ECO:0000313" key="10">
    <source>
        <dbReference type="Proteomes" id="UP000641588"/>
    </source>
</evidence>
<dbReference type="SUPFAM" id="SSF142764">
    <property type="entry name" value="YgbK-like"/>
    <property type="match status" value="1"/>
</dbReference>
<protein>
    <submittedName>
        <fullName evidence="9">Four-carbon acid sugar kinase family protein</fullName>
    </submittedName>
</protein>
<evidence type="ECO:0000259" key="8">
    <source>
        <dbReference type="Pfam" id="PF17042"/>
    </source>
</evidence>
<dbReference type="Pfam" id="PF07005">
    <property type="entry name" value="SBD_N"/>
    <property type="match status" value="1"/>
</dbReference>
<dbReference type="Gene3D" id="3.40.980.20">
    <property type="entry name" value="Four-carbon acid sugar kinase, nucleotide binding domain"/>
    <property type="match status" value="1"/>
</dbReference>
<sequence>MRICYYGDDFTGSTDVLEALTVGGLRMILFMDVPDAAMWNEKFSGYDGFGVAGVSRTFGSVEMERELRPKLQAIHQFQASITHYKVCSTFDSSPDTGSIGKVIEIGSELFTEQRYVPVVAGCPLLKRYTVFGNHFTGLGDGTIRLDRHPNMSSHPITPMNEADLRLHLAEQTGLSIGLIDILDLGLDPAELQKRYEEQLDNKSDIVLFDVVTEEHLVKIGRLLTLESERTPMFAVGSSGLEYALVAYWRHMDILPKEPTRQTAEPVDRMLVISGSCSPVTEAQITWAMKHGYEAIRIPVTFLLDEAANELALLCEQAENLLREGRHVILYTALGPQDTSIQEVRQHLKAGEQSTAASGQLIGMQLGELAKRLVLSTGIKRVIFAGGDTSGFALSQLDSYALELVAPIVPGGPLCKMFSRDERLNGLEIVLKGGQVGPPQFFEQVRTGCKELEA</sequence>
<keyword evidence="3" id="KW-0547">Nucleotide-binding</keyword>
<dbReference type="GO" id="GO:0016301">
    <property type="term" value="F:kinase activity"/>
    <property type="evidence" value="ECO:0007669"/>
    <property type="project" value="UniProtKB-KW"/>
</dbReference>
<evidence type="ECO:0000256" key="3">
    <source>
        <dbReference type="ARBA" id="ARBA00022741"/>
    </source>
</evidence>
<comment type="caution">
    <text evidence="9">The sequence shown here is derived from an EMBL/GenBank/DDBJ whole genome shotgun (WGS) entry which is preliminary data.</text>
</comment>
<organism evidence="9 10">
    <name type="scientific">Paenibacillus foliorum</name>
    <dbReference type="NCBI Taxonomy" id="2654974"/>
    <lineage>
        <taxon>Bacteria</taxon>
        <taxon>Bacillati</taxon>
        <taxon>Bacillota</taxon>
        <taxon>Bacilli</taxon>
        <taxon>Bacillales</taxon>
        <taxon>Paenibacillaceae</taxon>
        <taxon>Paenibacillus</taxon>
    </lineage>
</organism>
<dbReference type="AlphaFoldDB" id="A0A972GTX8"/>
<dbReference type="InterPro" id="IPR037051">
    <property type="entry name" value="4-carb_acid_sugar_kinase_N_sf"/>
</dbReference>
<gene>
    <name evidence="9" type="ORF">GC093_26820</name>
</gene>
<reference evidence="9" key="1">
    <citation type="submission" date="2019-10" db="EMBL/GenBank/DDBJ databases">
        <title>Description of Paenibacillus glebae sp. nov.</title>
        <authorList>
            <person name="Carlier A."/>
            <person name="Qi S."/>
        </authorList>
    </citation>
    <scope>NUCLEOTIDE SEQUENCE</scope>
    <source>
        <strain evidence="9">LMG 31456</strain>
    </source>
</reference>
<dbReference type="GO" id="GO:0005524">
    <property type="term" value="F:ATP binding"/>
    <property type="evidence" value="ECO:0007669"/>
    <property type="project" value="UniProtKB-KW"/>
</dbReference>
<proteinExistence type="inferred from homology"/>
<dbReference type="Pfam" id="PF17042">
    <property type="entry name" value="NBD_C"/>
    <property type="match status" value="1"/>
</dbReference>
<evidence type="ECO:0000313" key="9">
    <source>
        <dbReference type="EMBL" id="NOU96806.1"/>
    </source>
</evidence>
<feature type="domain" description="Four-carbon acid sugar kinase nucleotide binding" evidence="8">
    <location>
        <begin position="270"/>
        <end position="441"/>
    </location>
</feature>
<dbReference type="InterPro" id="IPR031475">
    <property type="entry name" value="NBD_C"/>
</dbReference>
<dbReference type="InterPro" id="IPR042213">
    <property type="entry name" value="NBD_C_sf"/>
</dbReference>
<dbReference type="Gene3D" id="3.40.50.10840">
    <property type="entry name" value="Putative sugar-binding, N-terminal domain"/>
    <property type="match status" value="1"/>
</dbReference>
<keyword evidence="6" id="KW-0119">Carbohydrate metabolism</keyword>
<evidence type="ECO:0000259" key="7">
    <source>
        <dbReference type="Pfam" id="PF07005"/>
    </source>
</evidence>
<evidence type="ECO:0000256" key="4">
    <source>
        <dbReference type="ARBA" id="ARBA00022777"/>
    </source>
</evidence>
<comment type="similarity">
    <text evidence="1">Belongs to the four-carbon acid sugar kinase family.</text>
</comment>
<feature type="domain" description="Four-carbon acid sugar kinase N-terminal" evidence="7">
    <location>
        <begin position="3"/>
        <end position="244"/>
    </location>
</feature>
<keyword evidence="2" id="KW-0808">Transferase</keyword>
<keyword evidence="5" id="KW-0067">ATP-binding</keyword>
<evidence type="ECO:0000256" key="5">
    <source>
        <dbReference type="ARBA" id="ARBA00022840"/>
    </source>
</evidence>
<dbReference type="RefSeq" id="WP_171655047.1">
    <property type="nucleotide sequence ID" value="NZ_WHOD01000102.1"/>
</dbReference>
<evidence type="ECO:0000256" key="2">
    <source>
        <dbReference type="ARBA" id="ARBA00022679"/>
    </source>
</evidence>
<name>A0A972GTX8_9BACL</name>
<dbReference type="EMBL" id="WHOD01000102">
    <property type="protein sequence ID" value="NOU96806.1"/>
    <property type="molecule type" value="Genomic_DNA"/>
</dbReference>
<keyword evidence="10" id="KW-1185">Reference proteome</keyword>
<evidence type="ECO:0000256" key="1">
    <source>
        <dbReference type="ARBA" id="ARBA00005715"/>
    </source>
</evidence>